<reference evidence="1 2" key="1">
    <citation type="submission" date="2017-09" db="EMBL/GenBank/DDBJ databases">
        <title>Genomics of the genus Arcobacter.</title>
        <authorList>
            <person name="Perez-Cataluna A."/>
            <person name="Figueras M.J."/>
            <person name="Salas-Masso N."/>
        </authorList>
    </citation>
    <scope>NUCLEOTIDE SEQUENCE [LARGE SCALE GENOMIC DNA]</scope>
    <source>
        <strain evidence="1 2">CECT 7386</strain>
    </source>
</reference>
<protein>
    <recommendedName>
        <fullName evidence="3">Lipoprotein</fullName>
    </recommendedName>
</protein>
<gene>
    <name evidence="1" type="ORF">CP985_07895</name>
</gene>
<dbReference type="EMBL" id="NXID01000025">
    <property type="protein sequence ID" value="RXK15566.1"/>
    <property type="molecule type" value="Genomic_DNA"/>
</dbReference>
<dbReference type="AlphaFoldDB" id="A0AAX2AJ68"/>
<accession>A0AAX2AJ68</accession>
<dbReference type="RefSeq" id="WP_114842088.1">
    <property type="nucleotide sequence ID" value="NZ_CP031219.1"/>
</dbReference>
<dbReference type="PROSITE" id="PS51257">
    <property type="entry name" value="PROKAR_LIPOPROTEIN"/>
    <property type="match status" value="1"/>
</dbReference>
<evidence type="ECO:0000313" key="2">
    <source>
        <dbReference type="Proteomes" id="UP000290092"/>
    </source>
</evidence>
<dbReference type="Proteomes" id="UP000290092">
    <property type="component" value="Unassembled WGS sequence"/>
</dbReference>
<proteinExistence type="predicted"/>
<name>A0AAX2AJ68_9BACT</name>
<organism evidence="1 2">
    <name type="scientific">Malaciobacter mytili LMG 24559</name>
    <dbReference type="NCBI Taxonomy" id="1032238"/>
    <lineage>
        <taxon>Bacteria</taxon>
        <taxon>Pseudomonadati</taxon>
        <taxon>Campylobacterota</taxon>
        <taxon>Epsilonproteobacteria</taxon>
        <taxon>Campylobacterales</taxon>
        <taxon>Arcobacteraceae</taxon>
        <taxon>Malaciobacter</taxon>
    </lineage>
</organism>
<comment type="caution">
    <text evidence="1">The sequence shown here is derived from an EMBL/GenBank/DDBJ whole genome shotgun (WGS) entry which is preliminary data.</text>
</comment>
<sequence length="92" mass="10406">MLKLALVATSTIFLFSGCFNQNVKEEWTSFIYPDKENTKRSMKSGVYATLNECKEASLNKLKSLGLEGDYICGLNCTFNEEMKTEVCKKMAK</sequence>
<dbReference type="KEGG" id="amyt:AMYT_1668"/>
<evidence type="ECO:0008006" key="3">
    <source>
        <dbReference type="Google" id="ProtNLM"/>
    </source>
</evidence>
<keyword evidence="2" id="KW-1185">Reference proteome</keyword>
<evidence type="ECO:0000313" key="1">
    <source>
        <dbReference type="EMBL" id="RXK15566.1"/>
    </source>
</evidence>